<reference evidence="2 3" key="1">
    <citation type="submission" date="2018-04" db="EMBL/GenBank/DDBJ databases">
        <authorList>
            <person name="Eckel V.P."/>
            <person name="Vogel R.F."/>
        </authorList>
    </citation>
    <scope>NUCLEOTIDE SEQUENCE [LARGE SCALE GENOMIC DNA]</scope>
    <source>
        <strain evidence="3">TMW 2.1764</strain>
    </source>
</reference>
<comment type="caution">
    <text evidence="2">The sequence shown here is derived from an EMBL/GenBank/DDBJ whole genome shotgun (WGS) entry which is preliminary data.</text>
</comment>
<evidence type="ECO:0000259" key="1">
    <source>
        <dbReference type="SMART" id="SM00901"/>
    </source>
</evidence>
<dbReference type="AlphaFoldDB" id="A0A5N6S4H5"/>
<dbReference type="InterPro" id="IPR014966">
    <property type="entry name" value="FRG-dom"/>
</dbReference>
<gene>
    <name evidence="2" type="ORF">DDE84_04865</name>
</gene>
<accession>A0A5N6S4H5</accession>
<name>A0A5N6S4H5_9BIFI</name>
<feature type="domain" description="FRG" evidence="1">
    <location>
        <begin position="2"/>
        <end position="84"/>
    </location>
</feature>
<keyword evidence="3" id="KW-1185">Reference proteome</keyword>
<dbReference type="Proteomes" id="UP000325415">
    <property type="component" value="Unassembled WGS sequence"/>
</dbReference>
<organism evidence="2 3">
    <name type="scientific">Bifidobacterium tibiigranuli</name>
    <dbReference type="NCBI Taxonomy" id="2172043"/>
    <lineage>
        <taxon>Bacteria</taxon>
        <taxon>Bacillati</taxon>
        <taxon>Actinomycetota</taxon>
        <taxon>Actinomycetes</taxon>
        <taxon>Bifidobacteriales</taxon>
        <taxon>Bifidobacteriaceae</taxon>
        <taxon>Bifidobacterium</taxon>
    </lineage>
</organism>
<dbReference type="Pfam" id="PF08867">
    <property type="entry name" value="FRG"/>
    <property type="match status" value="1"/>
</dbReference>
<evidence type="ECO:0000313" key="3">
    <source>
        <dbReference type="Proteomes" id="UP000325415"/>
    </source>
</evidence>
<protein>
    <submittedName>
        <fullName evidence="2">FRG domain-containing protein</fullName>
    </submittedName>
</protein>
<sequence length="345" mass="39717">MPNVFREPNKSSLENIPYYEKNILDIFRSYGFSESLSYLELAIDAQHGGFASRLLDISFNSLVALFFAAEKSENDEHPENAAVYVYAVNDLYSPESHNVQDLYDSILDQEPTYNNRLSGYSHIFIDYVKSNKRIIAQNGGFILFPGTEYVPFPPFKTDRVVIDGAHKKRILNELASFFGITEGSIYPESNTNVGYLTKKAQHMRNDGMSAVQQQKAFIDEFENYCEYYIEQATYIMTDLNSLGKNSSGGATNKNEIHRKKEFEELLLAIEKELLSVKTTWIEYQKSSLNVQEQDSQKDKLSNESSKKFDAVMQHFEQQIESICQQYYRKNNSDSIFSIESFMKVQ</sequence>
<dbReference type="EMBL" id="QDAG01000004">
    <property type="protein sequence ID" value="KAE8128786.1"/>
    <property type="molecule type" value="Genomic_DNA"/>
</dbReference>
<proteinExistence type="predicted"/>
<evidence type="ECO:0000313" key="2">
    <source>
        <dbReference type="EMBL" id="KAE8128786.1"/>
    </source>
</evidence>
<dbReference type="SMART" id="SM00901">
    <property type="entry name" value="FRG"/>
    <property type="match status" value="1"/>
</dbReference>